<evidence type="ECO:0000256" key="2">
    <source>
        <dbReference type="ARBA" id="ARBA00003213"/>
    </source>
</evidence>
<dbReference type="GO" id="GO:0006400">
    <property type="term" value="P:tRNA modification"/>
    <property type="evidence" value="ECO:0007669"/>
    <property type="project" value="TreeGrafter"/>
</dbReference>
<comment type="subunit">
    <text evidence="10">Monomer.</text>
</comment>
<evidence type="ECO:0000256" key="5">
    <source>
        <dbReference type="ARBA" id="ARBA00022694"/>
    </source>
</evidence>
<feature type="binding site" evidence="10">
    <location>
        <begin position="12"/>
        <end position="17"/>
    </location>
    <ligand>
        <name>substrate</name>
    </ligand>
</feature>
<dbReference type="GO" id="GO:0052381">
    <property type="term" value="F:tRNA dimethylallyltransferase activity"/>
    <property type="evidence" value="ECO:0007669"/>
    <property type="project" value="UniProtKB-UniRule"/>
</dbReference>
<dbReference type="Gene3D" id="1.10.20.140">
    <property type="match status" value="1"/>
</dbReference>
<name>A0A1J4RSV1_9BACT</name>
<keyword evidence="7 10" id="KW-0067">ATP-binding</keyword>
<feature type="binding site" evidence="10">
    <location>
        <begin position="10"/>
        <end position="17"/>
    </location>
    <ligand>
        <name>ATP</name>
        <dbReference type="ChEBI" id="CHEBI:30616"/>
    </ligand>
</feature>
<dbReference type="GO" id="GO:0005524">
    <property type="term" value="F:ATP binding"/>
    <property type="evidence" value="ECO:0007669"/>
    <property type="project" value="UniProtKB-UniRule"/>
</dbReference>
<keyword evidence="6 10" id="KW-0547">Nucleotide-binding</keyword>
<feature type="site" description="Interaction with substrate tRNA" evidence="10">
    <location>
        <position position="96"/>
    </location>
</feature>
<dbReference type="AlphaFoldDB" id="A0A1J4RSV1"/>
<dbReference type="HAMAP" id="MF_00185">
    <property type="entry name" value="IPP_trans"/>
    <property type="match status" value="1"/>
</dbReference>
<sequence length="298" mass="34797">MENKLIAIVGPTASGKTDLAKALYRKFSGVVISVDSRQIYQKLDIGTGKDKSFLQEMIDIVSPEENFSVVRFQQKVLKTIDKVFLRGKVPFLVGGTGFYLDSVIFQREYPQVAPNEKLRSQYNKKTIAELFGILKTKDVESAKRTGKNKRRLIRALEIIEQTGKTIPIFQNNSLRFPSLILGIKIDSELLYQRIDERVDERIKDGMIAEVRDLIQSGVSRTWLKNLGLEYRFITEYLEAKTTRDKMIQQLKFAIHGYARRQMTWWRRYPNIKWLELKNFTKQEIHREAEKLVKQFLNI</sequence>
<evidence type="ECO:0000256" key="9">
    <source>
        <dbReference type="ARBA" id="ARBA00049563"/>
    </source>
</evidence>
<dbReference type="EC" id="2.5.1.75" evidence="10"/>
<keyword evidence="5 10" id="KW-0819">tRNA processing</keyword>
<comment type="cofactor">
    <cofactor evidence="1 10">
        <name>Mg(2+)</name>
        <dbReference type="ChEBI" id="CHEBI:18420"/>
    </cofactor>
</comment>
<evidence type="ECO:0000256" key="6">
    <source>
        <dbReference type="ARBA" id="ARBA00022741"/>
    </source>
</evidence>
<accession>A0A1J4RSV1</accession>
<evidence type="ECO:0000256" key="12">
    <source>
        <dbReference type="RuleBase" id="RU003784"/>
    </source>
</evidence>
<keyword evidence="8 10" id="KW-0460">Magnesium</keyword>
<comment type="catalytic activity">
    <reaction evidence="9 10 11">
        <text>adenosine(37) in tRNA + dimethylallyl diphosphate = N(6)-dimethylallyladenosine(37) in tRNA + diphosphate</text>
        <dbReference type="Rhea" id="RHEA:26482"/>
        <dbReference type="Rhea" id="RHEA-COMP:10162"/>
        <dbReference type="Rhea" id="RHEA-COMP:10375"/>
        <dbReference type="ChEBI" id="CHEBI:33019"/>
        <dbReference type="ChEBI" id="CHEBI:57623"/>
        <dbReference type="ChEBI" id="CHEBI:74411"/>
        <dbReference type="ChEBI" id="CHEBI:74415"/>
        <dbReference type="EC" id="2.5.1.75"/>
    </reaction>
</comment>
<evidence type="ECO:0000256" key="7">
    <source>
        <dbReference type="ARBA" id="ARBA00022840"/>
    </source>
</evidence>
<reference evidence="14 15" key="1">
    <citation type="journal article" date="2016" name="Environ. Microbiol.">
        <title>Genomic resolution of a cold subsurface aquifer community provides metabolic insights for novel microbes adapted to high CO concentrations.</title>
        <authorList>
            <person name="Probst A.J."/>
            <person name="Castelle C.J."/>
            <person name="Singh A."/>
            <person name="Brown C.T."/>
            <person name="Anantharaman K."/>
            <person name="Sharon I."/>
            <person name="Hug L.A."/>
            <person name="Burstein D."/>
            <person name="Emerson J.B."/>
            <person name="Thomas B.C."/>
            <person name="Banfield J.F."/>
        </authorList>
    </citation>
    <scope>NUCLEOTIDE SEQUENCE [LARGE SCALE GENOMIC DNA]</scope>
    <source>
        <strain evidence="14">CG1_02_42_45</strain>
    </source>
</reference>
<evidence type="ECO:0000256" key="3">
    <source>
        <dbReference type="ARBA" id="ARBA00005842"/>
    </source>
</evidence>
<dbReference type="Proteomes" id="UP000182753">
    <property type="component" value="Unassembled WGS sequence"/>
</dbReference>
<evidence type="ECO:0000256" key="10">
    <source>
        <dbReference type="HAMAP-Rule" id="MF_00185"/>
    </source>
</evidence>
<dbReference type="EMBL" id="MNUJ01000010">
    <property type="protein sequence ID" value="OIN90112.1"/>
    <property type="molecule type" value="Genomic_DNA"/>
</dbReference>
<protein>
    <recommendedName>
        <fullName evidence="10">tRNA dimethylallyltransferase</fullName>
        <ecNumber evidence="10">2.5.1.75</ecNumber>
    </recommendedName>
    <alternativeName>
        <fullName evidence="10">Dimethylallyl diphosphate:tRNA dimethylallyltransferase</fullName>
        <shortName evidence="10">DMAPP:tRNA dimethylallyltransferase</shortName>
        <shortName evidence="10">DMATase</shortName>
    </alternativeName>
    <alternativeName>
        <fullName evidence="10">Isopentenyl-diphosphate:tRNA isopentenyltransferase</fullName>
        <shortName evidence="10">IPP transferase</shortName>
        <shortName evidence="10">IPPT</shortName>
        <shortName evidence="10">IPTase</shortName>
    </alternativeName>
</protein>
<comment type="caution">
    <text evidence="10">Lacks conserved residue(s) required for the propagation of feature annotation.</text>
</comment>
<keyword evidence="4 10" id="KW-0808">Transferase</keyword>
<dbReference type="SUPFAM" id="SSF52540">
    <property type="entry name" value="P-loop containing nucleoside triphosphate hydrolases"/>
    <property type="match status" value="2"/>
</dbReference>
<evidence type="ECO:0000256" key="11">
    <source>
        <dbReference type="RuleBase" id="RU003783"/>
    </source>
</evidence>
<organism evidence="14 15">
    <name type="scientific">Candidatus Berkelbacteria bacterium CG1_02_42_45</name>
    <dbReference type="NCBI Taxonomy" id="1805036"/>
    <lineage>
        <taxon>Bacteria</taxon>
        <taxon>Candidatus Berkelbacteria</taxon>
    </lineage>
</organism>
<comment type="caution">
    <text evidence="14">The sequence shown here is derived from an EMBL/GenBank/DDBJ whole genome shotgun (WGS) entry which is preliminary data.</text>
</comment>
<dbReference type="PANTHER" id="PTHR11088:SF60">
    <property type="entry name" value="TRNA DIMETHYLALLYLTRANSFERASE"/>
    <property type="match status" value="1"/>
</dbReference>
<comment type="function">
    <text evidence="2 10 12">Catalyzes the transfer of a dimethylallyl group onto the adenine at position 37 in tRNAs that read codons beginning with uridine, leading to the formation of N6-(dimethylallyl)adenosine (i(6)A).</text>
</comment>
<evidence type="ECO:0000256" key="8">
    <source>
        <dbReference type="ARBA" id="ARBA00022842"/>
    </source>
</evidence>
<evidence type="ECO:0000256" key="13">
    <source>
        <dbReference type="RuleBase" id="RU003785"/>
    </source>
</evidence>
<evidence type="ECO:0000313" key="15">
    <source>
        <dbReference type="Proteomes" id="UP000182753"/>
    </source>
</evidence>
<evidence type="ECO:0000256" key="1">
    <source>
        <dbReference type="ARBA" id="ARBA00001946"/>
    </source>
</evidence>
<dbReference type="InterPro" id="IPR027417">
    <property type="entry name" value="P-loop_NTPase"/>
</dbReference>
<dbReference type="Pfam" id="PF01715">
    <property type="entry name" value="IPPT"/>
    <property type="match status" value="1"/>
</dbReference>
<evidence type="ECO:0000313" key="14">
    <source>
        <dbReference type="EMBL" id="OIN90112.1"/>
    </source>
</evidence>
<dbReference type="NCBIfam" id="TIGR00174">
    <property type="entry name" value="miaA"/>
    <property type="match status" value="1"/>
</dbReference>
<feature type="region of interest" description="Interaction with substrate tRNA" evidence="10">
    <location>
        <begin position="35"/>
        <end position="38"/>
    </location>
</feature>
<dbReference type="InterPro" id="IPR018022">
    <property type="entry name" value="IPT"/>
</dbReference>
<dbReference type="PANTHER" id="PTHR11088">
    <property type="entry name" value="TRNA DIMETHYLALLYLTRANSFERASE"/>
    <property type="match status" value="1"/>
</dbReference>
<dbReference type="InterPro" id="IPR039657">
    <property type="entry name" value="Dimethylallyltransferase"/>
</dbReference>
<feature type="site" description="Interaction with substrate tRNA" evidence="10">
    <location>
        <position position="119"/>
    </location>
</feature>
<gene>
    <name evidence="10" type="primary">miaA</name>
    <name evidence="14" type="ORF">AUJ40_00550</name>
</gene>
<dbReference type="Gene3D" id="3.40.50.300">
    <property type="entry name" value="P-loop containing nucleotide triphosphate hydrolases"/>
    <property type="match status" value="1"/>
</dbReference>
<proteinExistence type="inferred from homology"/>
<comment type="similarity">
    <text evidence="3 10 13">Belongs to the IPP transferase family.</text>
</comment>
<evidence type="ECO:0000256" key="4">
    <source>
        <dbReference type="ARBA" id="ARBA00022679"/>
    </source>
</evidence>